<accession>A0A9Q1JBM6</accession>
<dbReference type="Proteomes" id="UP001152622">
    <property type="component" value="Chromosome 2"/>
</dbReference>
<reference evidence="2" key="1">
    <citation type="journal article" date="2023" name="Science">
        <title>Genome structures resolve the early diversification of teleost fishes.</title>
        <authorList>
            <person name="Parey E."/>
            <person name="Louis A."/>
            <person name="Montfort J."/>
            <person name="Bouchez O."/>
            <person name="Roques C."/>
            <person name="Iampietro C."/>
            <person name="Lluch J."/>
            <person name="Castinel A."/>
            <person name="Donnadieu C."/>
            <person name="Desvignes T."/>
            <person name="Floi Bucao C."/>
            <person name="Jouanno E."/>
            <person name="Wen M."/>
            <person name="Mejri S."/>
            <person name="Dirks R."/>
            <person name="Jansen H."/>
            <person name="Henkel C."/>
            <person name="Chen W.J."/>
            <person name="Zahm M."/>
            <person name="Cabau C."/>
            <person name="Klopp C."/>
            <person name="Thompson A.W."/>
            <person name="Robinson-Rechavi M."/>
            <person name="Braasch I."/>
            <person name="Lecointre G."/>
            <person name="Bobe J."/>
            <person name="Postlethwait J.H."/>
            <person name="Berthelot C."/>
            <person name="Roest Crollius H."/>
            <person name="Guiguen Y."/>
        </authorList>
    </citation>
    <scope>NUCLEOTIDE SEQUENCE</scope>
    <source>
        <strain evidence="2">WJC10195</strain>
    </source>
</reference>
<evidence type="ECO:0000313" key="3">
    <source>
        <dbReference type="Proteomes" id="UP001152622"/>
    </source>
</evidence>
<protein>
    <recommendedName>
        <fullName evidence="1">Reverse transcriptase domain-containing protein</fullName>
    </recommendedName>
</protein>
<evidence type="ECO:0000259" key="1">
    <source>
        <dbReference type="PROSITE" id="PS50878"/>
    </source>
</evidence>
<dbReference type="InterPro" id="IPR043502">
    <property type="entry name" value="DNA/RNA_pol_sf"/>
</dbReference>
<sequence>MISFALHTALDHLERPHTYVRILFLDFSSAFNTVTPNRLVSKLHSFGLNTTICNWTLDFLTNRPQTGCVLSPLLYALYTHDCLPVHATNTIIKFADDTTVMGLISDNDESAFRDEVQNLTAWYSATNLILNNKKTKEIVVRTIVVRLLCSLCENLD</sequence>
<dbReference type="SUPFAM" id="SSF56672">
    <property type="entry name" value="DNA/RNA polymerases"/>
    <property type="match status" value="1"/>
</dbReference>
<comment type="caution">
    <text evidence="2">The sequence shown here is derived from an EMBL/GenBank/DDBJ whole genome shotgun (WGS) entry which is preliminary data.</text>
</comment>
<dbReference type="OrthoDB" id="411173at2759"/>
<dbReference type="PANTHER" id="PTHR33332">
    <property type="entry name" value="REVERSE TRANSCRIPTASE DOMAIN-CONTAINING PROTEIN"/>
    <property type="match status" value="1"/>
</dbReference>
<gene>
    <name evidence="2" type="ORF">SKAU_G00070200</name>
</gene>
<organism evidence="2 3">
    <name type="scientific">Synaphobranchus kaupii</name>
    <name type="common">Kaup's arrowtooth eel</name>
    <dbReference type="NCBI Taxonomy" id="118154"/>
    <lineage>
        <taxon>Eukaryota</taxon>
        <taxon>Metazoa</taxon>
        <taxon>Chordata</taxon>
        <taxon>Craniata</taxon>
        <taxon>Vertebrata</taxon>
        <taxon>Euteleostomi</taxon>
        <taxon>Actinopterygii</taxon>
        <taxon>Neopterygii</taxon>
        <taxon>Teleostei</taxon>
        <taxon>Anguilliformes</taxon>
        <taxon>Synaphobranchidae</taxon>
        <taxon>Synaphobranchus</taxon>
    </lineage>
</organism>
<keyword evidence="3" id="KW-1185">Reference proteome</keyword>
<dbReference type="Pfam" id="PF00078">
    <property type="entry name" value="RVT_1"/>
    <property type="match status" value="1"/>
</dbReference>
<evidence type="ECO:0000313" key="2">
    <source>
        <dbReference type="EMBL" id="KAJ8376440.1"/>
    </source>
</evidence>
<dbReference type="EMBL" id="JAINUF010000002">
    <property type="protein sequence ID" value="KAJ8376440.1"/>
    <property type="molecule type" value="Genomic_DNA"/>
</dbReference>
<feature type="domain" description="Reverse transcriptase" evidence="1">
    <location>
        <begin position="1"/>
        <end position="156"/>
    </location>
</feature>
<name>A0A9Q1JBM6_SYNKA</name>
<dbReference type="AlphaFoldDB" id="A0A9Q1JBM6"/>
<proteinExistence type="predicted"/>
<dbReference type="InterPro" id="IPR000477">
    <property type="entry name" value="RT_dom"/>
</dbReference>
<dbReference type="PROSITE" id="PS50878">
    <property type="entry name" value="RT_POL"/>
    <property type="match status" value="1"/>
</dbReference>